<dbReference type="Proteomes" id="UP000012429">
    <property type="component" value="Unassembled WGS sequence"/>
</dbReference>
<proteinExistence type="predicted"/>
<evidence type="ECO:0000313" key="2">
    <source>
        <dbReference type="EMBL" id="ENN84400.1"/>
    </source>
</evidence>
<keyword evidence="3" id="KW-1185">Reference proteome</keyword>
<dbReference type="PATRIC" id="fig|363754.4.peg.6244"/>
<sequence length="296" mass="32472">MNAALPQAGRAQSTGVKSAGIEIEPETADFGLPDGRMAVHDQLRQRLRAVIETRADVDQVVVLLIGDRAIGIDAGMDEQGLRRIEQNRQPAQEIDVIVRKPGSDECVELSGVGILLLQRGDIHAIGSKRRVAAERRPIVQRYLAIDIGEHGHFVIAGQANAIETLRRPRHETADDLCGSRAAIDVVSQHDNEFSAGKPCGIGDDLALQRAQEIVAAMHVADDISGHIEMLEPLAKPTMAETLSHLLVYPDCRHKIPFRAYIPKCLNDLCKRTQKRRFFAERRKSTLVTGAAIGQTL</sequence>
<organism evidence="2 3">
    <name type="scientific">Rhizobium freirei PRF 81</name>
    <dbReference type="NCBI Taxonomy" id="363754"/>
    <lineage>
        <taxon>Bacteria</taxon>
        <taxon>Pseudomonadati</taxon>
        <taxon>Pseudomonadota</taxon>
        <taxon>Alphaproteobacteria</taxon>
        <taxon>Hyphomicrobiales</taxon>
        <taxon>Rhizobiaceae</taxon>
        <taxon>Rhizobium/Agrobacterium group</taxon>
        <taxon>Rhizobium</taxon>
    </lineage>
</organism>
<name>N6URR2_9HYPH</name>
<dbReference type="AlphaFoldDB" id="N6URR2"/>
<evidence type="ECO:0000313" key="3">
    <source>
        <dbReference type="Proteomes" id="UP000012429"/>
    </source>
</evidence>
<feature type="region of interest" description="Disordered" evidence="1">
    <location>
        <begin position="1"/>
        <end position="22"/>
    </location>
</feature>
<reference evidence="2 3" key="1">
    <citation type="journal article" date="2012" name="BMC Genomics">
        <title>Genomic basis of broad host range and environmental adaptability of Rhizobium tropici CIAT 899 and Rhizobium sp. PRF 81 which are used in inoculants for common bean (Phaseolus vulgaris L.).</title>
        <authorList>
            <person name="Ormeno-Orrillo E."/>
            <person name="Menna P."/>
            <person name="Almeida L.G."/>
            <person name="Ollero F.J."/>
            <person name="Nicolas M.F."/>
            <person name="Pains Rodrigues E."/>
            <person name="Shigueyoshi Nakatani A."/>
            <person name="Silva Batista J.S."/>
            <person name="Oliveira Chueire L.M."/>
            <person name="Souza R.C."/>
            <person name="Ribeiro Vasconcelos A.T."/>
            <person name="Megias M."/>
            <person name="Hungria M."/>
            <person name="Martinez-Romero E."/>
        </authorList>
    </citation>
    <scope>NUCLEOTIDE SEQUENCE [LARGE SCALE GENOMIC DNA]</scope>
    <source>
        <strain evidence="2 3">PRF 81</strain>
    </source>
</reference>
<dbReference type="STRING" id="363754.RHSP_22962"/>
<gene>
    <name evidence="2" type="ORF">RHSP_22962</name>
</gene>
<dbReference type="EMBL" id="AQHN01000089">
    <property type="protein sequence ID" value="ENN84400.1"/>
    <property type="molecule type" value="Genomic_DNA"/>
</dbReference>
<evidence type="ECO:0000256" key="1">
    <source>
        <dbReference type="SAM" id="MobiDB-lite"/>
    </source>
</evidence>
<comment type="caution">
    <text evidence="2">The sequence shown here is derived from an EMBL/GenBank/DDBJ whole genome shotgun (WGS) entry which is preliminary data.</text>
</comment>
<accession>N6URR2</accession>
<protein>
    <submittedName>
        <fullName evidence="2">Uncharacterized protein</fullName>
    </submittedName>
</protein>